<gene>
    <name evidence="1" type="ORF">SEPMUDRAFT_131816</name>
</gene>
<dbReference type="EMBL" id="KB456262">
    <property type="protein sequence ID" value="EMF14074.1"/>
    <property type="molecule type" value="Genomic_DNA"/>
</dbReference>
<reference evidence="1 2" key="1">
    <citation type="journal article" date="2012" name="PLoS Pathog.">
        <title>Diverse lifestyles and strategies of plant pathogenesis encoded in the genomes of eighteen Dothideomycetes fungi.</title>
        <authorList>
            <person name="Ohm R.A."/>
            <person name="Feau N."/>
            <person name="Henrissat B."/>
            <person name="Schoch C.L."/>
            <person name="Horwitz B.A."/>
            <person name="Barry K.W."/>
            <person name="Condon B.J."/>
            <person name="Copeland A.C."/>
            <person name="Dhillon B."/>
            <person name="Glaser F."/>
            <person name="Hesse C.N."/>
            <person name="Kosti I."/>
            <person name="LaButti K."/>
            <person name="Lindquist E.A."/>
            <person name="Lucas S."/>
            <person name="Salamov A.A."/>
            <person name="Bradshaw R.E."/>
            <person name="Ciuffetti L."/>
            <person name="Hamelin R.C."/>
            <person name="Kema G.H.J."/>
            <person name="Lawrence C."/>
            <person name="Scott J.A."/>
            <person name="Spatafora J.W."/>
            <person name="Turgeon B.G."/>
            <person name="de Wit P.J.G.M."/>
            <person name="Zhong S."/>
            <person name="Goodwin S.B."/>
            <person name="Grigoriev I.V."/>
        </authorList>
    </citation>
    <scope>NUCLEOTIDE SEQUENCE [LARGE SCALE GENOMIC DNA]</scope>
    <source>
        <strain evidence="1 2">SO2202</strain>
    </source>
</reference>
<dbReference type="Proteomes" id="UP000016931">
    <property type="component" value="Unassembled WGS sequence"/>
</dbReference>
<evidence type="ECO:0000313" key="2">
    <source>
        <dbReference type="Proteomes" id="UP000016931"/>
    </source>
</evidence>
<organism evidence="1 2">
    <name type="scientific">Sphaerulina musiva (strain SO2202)</name>
    <name type="common">Poplar stem canker fungus</name>
    <name type="synonym">Septoria musiva</name>
    <dbReference type="NCBI Taxonomy" id="692275"/>
    <lineage>
        <taxon>Eukaryota</taxon>
        <taxon>Fungi</taxon>
        <taxon>Dikarya</taxon>
        <taxon>Ascomycota</taxon>
        <taxon>Pezizomycotina</taxon>
        <taxon>Dothideomycetes</taxon>
        <taxon>Dothideomycetidae</taxon>
        <taxon>Mycosphaerellales</taxon>
        <taxon>Mycosphaerellaceae</taxon>
        <taxon>Sphaerulina</taxon>
    </lineage>
</organism>
<dbReference type="RefSeq" id="XP_016762195.1">
    <property type="nucleotide sequence ID" value="XM_016902452.1"/>
</dbReference>
<proteinExistence type="predicted"/>
<evidence type="ECO:0000313" key="1">
    <source>
        <dbReference type="EMBL" id="EMF14074.1"/>
    </source>
</evidence>
<accession>M3D876</accession>
<dbReference type="AlphaFoldDB" id="M3D876"/>
<protein>
    <submittedName>
        <fullName evidence="1">Uncharacterized protein</fullName>
    </submittedName>
</protein>
<dbReference type="HOGENOM" id="CLU_1661885_0_0_1"/>
<sequence>MTTTTMTTTTTTTTLTCAREDSGSALIPKLAHKSVHPEAREENPTWPERPPRIGFAQLLPPLIIAWISNCNKTGVDILPTAIARITQALVLVGLLSMCAEGNPASWSGRTPKRLPVFSFLIETICVLLVIDLLRLDPDEAHELVSTAGWRDGSADLFGR</sequence>
<dbReference type="GeneID" id="27899589"/>
<name>M3D876_SPHMS</name>
<keyword evidence="2" id="KW-1185">Reference proteome</keyword>